<feature type="compositionally biased region" description="Low complexity" evidence="12">
    <location>
        <begin position="492"/>
        <end position="504"/>
    </location>
</feature>
<dbReference type="InterPro" id="IPR036236">
    <property type="entry name" value="Znf_C2H2_sf"/>
</dbReference>
<evidence type="ECO:0000256" key="12">
    <source>
        <dbReference type="SAM" id="MobiDB-lite"/>
    </source>
</evidence>
<sequence>MMETQQHRGRSLSAGRQSDPRIRHSPSPQNRHNQSSPSGLPTTSTNFTSQAFDSNLSTTAGTGLQYGLSPSYMNGSALQPQFQQHVLPSNDFGDQRFEQSYQQNGLDQSFGQDSSHINGRQEGQSYQSDPLGLGANLSDYRQQDFGVKQEQSYEHSFILDPQLDPPQQNHINPADIMSNISSPQIMNPTPPSLMPPDAHSSGPASPITNQGQQWSPHHSRHASLDPSAAFTNGHQSAEWSGMLTGSQFQNHRRAPSEHSDVSSSVAPSPYMAQQDTFDTFDQNPSPMLNPQQDEQLYQGGLGIESFTLSEPQQQRNSPRHSPFVSPRMSPQPGMGLAQENNFMPLSQANNNFNGGPGSELYTNNQAETFPPFQHEERLGSNDMGQAAQMVPPEINVEYAPTTRQQSFEPPRYEQSDMDALSPPDRGDFRPVPLLTPPTNNEPGRKGRMRAKSDTNLYSRPATPSSSQSTLGSTDSHIDQRHRSLSPYDMGYSPSVSSSRESSPAPRSPSRRSSTSSIPNRDYILELADPSRPPASGTEKRIQKHPATFQCTLCPKKFTRAYNLRSHLRTHTDERPFVCTVCGKAFARQHDRKRHEGLHSGEKKFVCRGELGTGGSWGCGRRFARADALGRHFRSEAGRVCIKPLLDEEAMERQRVFDEQMMNQSMQVGGMAPQPPMNGNQNGGFALPAALLLQYPALQGLQWDQLGQPGAGDEGEISGRSSFDASSGGEYFDEAEEAGYVSGPGTAYSTNNGWEGELGRGWASDYGE</sequence>
<evidence type="ECO:0000256" key="11">
    <source>
        <dbReference type="PROSITE-ProRule" id="PRU00042"/>
    </source>
</evidence>
<feature type="region of interest" description="Disordered" evidence="12">
    <location>
        <begin position="402"/>
        <end position="542"/>
    </location>
</feature>
<dbReference type="FunFam" id="3.30.160.60:FF:000146">
    <property type="entry name" value="C2H2 type zinc finger protein"/>
    <property type="match status" value="1"/>
</dbReference>
<dbReference type="GO" id="GO:0045944">
    <property type="term" value="P:positive regulation of transcription by RNA polymerase II"/>
    <property type="evidence" value="ECO:0007669"/>
    <property type="project" value="UniProtKB-ARBA"/>
</dbReference>
<dbReference type="GO" id="GO:0005634">
    <property type="term" value="C:nucleus"/>
    <property type="evidence" value="ECO:0007669"/>
    <property type="project" value="UniProtKB-SubCell"/>
</dbReference>
<feature type="domain" description="C2H2-type" evidence="13">
    <location>
        <begin position="548"/>
        <end position="575"/>
    </location>
</feature>
<keyword evidence="7" id="KW-0862">Zinc</keyword>
<dbReference type="InterPro" id="IPR050527">
    <property type="entry name" value="Snail/Krueppel_Znf"/>
</dbReference>
<organism evidence="14 15">
    <name type="scientific">Letharia lupina</name>
    <dbReference type="NCBI Taxonomy" id="560253"/>
    <lineage>
        <taxon>Eukaryota</taxon>
        <taxon>Fungi</taxon>
        <taxon>Dikarya</taxon>
        <taxon>Ascomycota</taxon>
        <taxon>Pezizomycotina</taxon>
        <taxon>Lecanoromycetes</taxon>
        <taxon>OSLEUM clade</taxon>
        <taxon>Lecanoromycetidae</taxon>
        <taxon>Lecanorales</taxon>
        <taxon>Lecanorineae</taxon>
        <taxon>Parmeliaceae</taxon>
        <taxon>Letharia</taxon>
    </lineage>
</organism>
<dbReference type="PROSITE" id="PS00028">
    <property type="entry name" value="ZINC_FINGER_C2H2_1"/>
    <property type="match status" value="2"/>
</dbReference>
<proteinExistence type="predicted"/>
<feature type="region of interest" description="Disordered" evidence="12">
    <location>
        <begin position="309"/>
        <end position="330"/>
    </location>
</feature>
<evidence type="ECO:0000313" key="15">
    <source>
        <dbReference type="Proteomes" id="UP000593566"/>
    </source>
</evidence>
<dbReference type="AlphaFoldDB" id="A0A8H6CI91"/>
<dbReference type="GO" id="GO:0008270">
    <property type="term" value="F:zinc ion binding"/>
    <property type="evidence" value="ECO:0007669"/>
    <property type="project" value="UniProtKB-KW"/>
</dbReference>
<dbReference type="PANTHER" id="PTHR24388">
    <property type="entry name" value="ZINC FINGER PROTEIN"/>
    <property type="match status" value="1"/>
</dbReference>
<feature type="region of interest" description="Disordered" evidence="12">
    <location>
        <begin position="106"/>
        <end position="125"/>
    </location>
</feature>
<name>A0A8H6CI91_9LECA</name>
<evidence type="ECO:0000256" key="3">
    <source>
        <dbReference type="ARBA" id="ARBA00022490"/>
    </source>
</evidence>
<evidence type="ECO:0000256" key="7">
    <source>
        <dbReference type="ARBA" id="ARBA00022833"/>
    </source>
</evidence>
<keyword evidence="10" id="KW-0539">Nucleus</keyword>
<dbReference type="FunFam" id="3.30.160.60:FF:000181">
    <property type="entry name" value="C2H2 type zinc finger protein"/>
    <property type="match status" value="1"/>
</dbReference>
<evidence type="ECO:0000256" key="2">
    <source>
        <dbReference type="ARBA" id="ARBA00004496"/>
    </source>
</evidence>
<dbReference type="RefSeq" id="XP_037153042.1">
    <property type="nucleotide sequence ID" value="XM_037301408.1"/>
</dbReference>
<dbReference type="PANTHER" id="PTHR24388:SF54">
    <property type="entry name" value="PROTEIN ESCARGOT"/>
    <property type="match status" value="1"/>
</dbReference>
<feature type="compositionally biased region" description="Polar residues" evidence="12">
    <location>
        <begin position="178"/>
        <end position="187"/>
    </location>
</feature>
<dbReference type="InterPro" id="IPR013087">
    <property type="entry name" value="Znf_C2H2_type"/>
</dbReference>
<reference evidence="14 15" key="1">
    <citation type="journal article" date="2020" name="Genomics">
        <title>Complete, high-quality genomes from long-read metagenomic sequencing of two wolf lichen thalli reveals enigmatic genome architecture.</title>
        <authorList>
            <person name="McKenzie S.K."/>
            <person name="Walston R.F."/>
            <person name="Allen J.L."/>
        </authorList>
    </citation>
    <scope>NUCLEOTIDE SEQUENCE [LARGE SCALE GENOMIC DNA]</scope>
    <source>
        <strain evidence="14">WasteWater1</strain>
    </source>
</reference>
<feature type="compositionally biased region" description="Low complexity" evidence="12">
    <location>
        <begin position="510"/>
        <end position="520"/>
    </location>
</feature>
<dbReference type="GO" id="GO:0005737">
    <property type="term" value="C:cytoplasm"/>
    <property type="evidence" value="ECO:0007669"/>
    <property type="project" value="UniProtKB-SubCell"/>
</dbReference>
<dbReference type="GeneID" id="59338946"/>
<comment type="subcellular location">
    <subcellularLocation>
        <location evidence="2">Cytoplasm</location>
    </subcellularLocation>
    <subcellularLocation>
        <location evidence="1">Nucleus</location>
    </subcellularLocation>
</comment>
<dbReference type="GO" id="GO:0000981">
    <property type="term" value="F:DNA-binding transcription factor activity, RNA polymerase II-specific"/>
    <property type="evidence" value="ECO:0007669"/>
    <property type="project" value="TreeGrafter"/>
</dbReference>
<keyword evidence="15" id="KW-1185">Reference proteome</keyword>
<feature type="region of interest" description="Disordered" evidence="12">
    <location>
        <begin position="1"/>
        <end position="76"/>
    </location>
</feature>
<accession>A0A8H6CI91</accession>
<evidence type="ECO:0000256" key="1">
    <source>
        <dbReference type="ARBA" id="ARBA00004123"/>
    </source>
</evidence>
<dbReference type="Proteomes" id="UP000593566">
    <property type="component" value="Unassembled WGS sequence"/>
</dbReference>
<evidence type="ECO:0000259" key="13">
    <source>
        <dbReference type="PROSITE" id="PS50157"/>
    </source>
</evidence>
<protein>
    <recommendedName>
        <fullName evidence="13">C2H2-type domain-containing protein</fullName>
    </recommendedName>
</protein>
<evidence type="ECO:0000256" key="8">
    <source>
        <dbReference type="ARBA" id="ARBA00023015"/>
    </source>
</evidence>
<dbReference type="EMBL" id="JACCJB010000009">
    <property type="protein sequence ID" value="KAF6223982.1"/>
    <property type="molecule type" value="Genomic_DNA"/>
</dbReference>
<evidence type="ECO:0000256" key="4">
    <source>
        <dbReference type="ARBA" id="ARBA00022723"/>
    </source>
</evidence>
<keyword evidence="6 11" id="KW-0863">Zinc-finger</keyword>
<dbReference type="GO" id="GO:0000978">
    <property type="term" value="F:RNA polymerase II cis-regulatory region sequence-specific DNA binding"/>
    <property type="evidence" value="ECO:0007669"/>
    <property type="project" value="TreeGrafter"/>
</dbReference>
<feature type="region of interest" description="Disordered" evidence="12">
    <location>
        <begin position="248"/>
        <end position="268"/>
    </location>
</feature>
<comment type="caution">
    <text evidence="14">The sequence shown here is derived from an EMBL/GenBank/DDBJ whole genome shotgun (WGS) entry which is preliminary data.</text>
</comment>
<evidence type="ECO:0000256" key="10">
    <source>
        <dbReference type="ARBA" id="ARBA00023242"/>
    </source>
</evidence>
<feature type="compositionally biased region" description="Low complexity" evidence="12">
    <location>
        <begin position="462"/>
        <end position="474"/>
    </location>
</feature>
<keyword evidence="4" id="KW-0479">Metal-binding</keyword>
<feature type="domain" description="C2H2-type" evidence="13">
    <location>
        <begin position="576"/>
        <end position="603"/>
    </location>
</feature>
<dbReference type="SMART" id="SM00355">
    <property type="entry name" value="ZnF_C2H2"/>
    <property type="match status" value="2"/>
</dbReference>
<feature type="region of interest" description="Disordered" evidence="12">
    <location>
        <begin position="705"/>
        <end position="767"/>
    </location>
</feature>
<feature type="region of interest" description="Disordered" evidence="12">
    <location>
        <begin position="178"/>
        <end position="232"/>
    </location>
</feature>
<dbReference type="GO" id="GO:0071277">
    <property type="term" value="P:cellular response to calcium ion"/>
    <property type="evidence" value="ECO:0007669"/>
    <property type="project" value="UniProtKB-ARBA"/>
</dbReference>
<evidence type="ECO:0000256" key="5">
    <source>
        <dbReference type="ARBA" id="ARBA00022737"/>
    </source>
</evidence>
<evidence type="ECO:0000313" key="14">
    <source>
        <dbReference type="EMBL" id="KAF6223982.1"/>
    </source>
</evidence>
<dbReference type="Pfam" id="PF00096">
    <property type="entry name" value="zf-C2H2"/>
    <property type="match status" value="2"/>
</dbReference>
<keyword evidence="5" id="KW-0677">Repeat</keyword>
<dbReference type="FunFam" id="3.30.160.60:FF:000239">
    <property type="entry name" value="C2H2 type zinc finger protein"/>
    <property type="match status" value="1"/>
</dbReference>
<feature type="compositionally biased region" description="Polar residues" evidence="12">
    <location>
        <begin position="202"/>
        <end position="216"/>
    </location>
</feature>
<dbReference type="SUPFAM" id="SSF57667">
    <property type="entry name" value="beta-beta-alpha zinc fingers"/>
    <property type="match status" value="1"/>
</dbReference>
<gene>
    <name evidence="14" type="ORF">HO133_010556</name>
</gene>
<keyword evidence="8" id="KW-0805">Transcription regulation</keyword>
<evidence type="ECO:0000256" key="9">
    <source>
        <dbReference type="ARBA" id="ARBA00023163"/>
    </source>
</evidence>
<keyword evidence="3" id="KW-0963">Cytoplasm</keyword>
<dbReference type="Gene3D" id="3.30.160.60">
    <property type="entry name" value="Classic Zinc Finger"/>
    <property type="match status" value="3"/>
</dbReference>
<feature type="compositionally biased region" description="Polar residues" evidence="12">
    <location>
        <begin position="26"/>
        <end position="62"/>
    </location>
</feature>
<dbReference type="PROSITE" id="PS50157">
    <property type="entry name" value="ZINC_FINGER_C2H2_2"/>
    <property type="match status" value="2"/>
</dbReference>
<evidence type="ECO:0000256" key="6">
    <source>
        <dbReference type="ARBA" id="ARBA00022771"/>
    </source>
</evidence>
<keyword evidence="9" id="KW-0804">Transcription</keyword>